<sequence length="70" mass="8093">DEAQRQRRPQRPARRGRVPPGQSRPARDRREGCARPDPRQHPAPGGGRGSRPRRRRPRSLGRGHHAERRL</sequence>
<feature type="region of interest" description="Disordered" evidence="1">
    <location>
        <begin position="1"/>
        <end position="70"/>
    </location>
</feature>
<evidence type="ECO:0000256" key="1">
    <source>
        <dbReference type="SAM" id="MobiDB-lite"/>
    </source>
</evidence>
<organism evidence="2">
    <name type="scientific">uncultured Craurococcus sp</name>
    <dbReference type="NCBI Taxonomy" id="1135998"/>
    <lineage>
        <taxon>Bacteria</taxon>
        <taxon>Pseudomonadati</taxon>
        <taxon>Pseudomonadota</taxon>
        <taxon>Alphaproteobacteria</taxon>
        <taxon>Acetobacterales</taxon>
        <taxon>Acetobacteraceae</taxon>
        <taxon>Craurococcus</taxon>
        <taxon>environmental samples</taxon>
    </lineage>
</organism>
<dbReference type="EMBL" id="CADCTD010000164">
    <property type="protein sequence ID" value="CAA9278597.1"/>
    <property type="molecule type" value="Genomic_DNA"/>
</dbReference>
<gene>
    <name evidence="2" type="ORF">AVDCRST_MAG27-3588</name>
</gene>
<name>A0A6J4JGQ3_9PROT</name>
<feature type="compositionally biased region" description="Basic residues" evidence="1">
    <location>
        <begin position="1"/>
        <end position="17"/>
    </location>
</feature>
<evidence type="ECO:0000313" key="2">
    <source>
        <dbReference type="EMBL" id="CAA9278597.1"/>
    </source>
</evidence>
<feature type="compositionally biased region" description="Basic and acidic residues" evidence="1">
    <location>
        <begin position="25"/>
        <end position="40"/>
    </location>
</feature>
<feature type="non-terminal residue" evidence="2">
    <location>
        <position position="70"/>
    </location>
</feature>
<proteinExistence type="predicted"/>
<protein>
    <submittedName>
        <fullName evidence="2">Uncharacterized protein</fullName>
    </submittedName>
</protein>
<feature type="compositionally biased region" description="Basic residues" evidence="1">
    <location>
        <begin position="50"/>
        <end position="70"/>
    </location>
</feature>
<reference evidence="2" key="1">
    <citation type="submission" date="2020-02" db="EMBL/GenBank/DDBJ databases">
        <authorList>
            <person name="Meier V. D."/>
        </authorList>
    </citation>
    <scope>NUCLEOTIDE SEQUENCE</scope>
    <source>
        <strain evidence="2">AVDCRST_MAG27</strain>
    </source>
</reference>
<feature type="non-terminal residue" evidence="2">
    <location>
        <position position="1"/>
    </location>
</feature>
<accession>A0A6J4JGQ3</accession>
<dbReference type="AlphaFoldDB" id="A0A6J4JGQ3"/>